<protein>
    <recommendedName>
        <fullName evidence="2">Glutamine amidotransferase type-2 domain-containing protein</fullName>
    </recommendedName>
</protein>
<dbReference type="Pfam" id="PF13230">
    <property type="entry name" value="GATase_4"/>
    <property type="match status" value="1"/>
</dbReference>
<dbReference type="InterPro" id="IPR029055">
    <property type="entry name" value="Ntn_hydrolases_N"/>
</dbReference>
<sequence length="320" mass="35672">MCRLLVYKGLNHQPVLLSNLITRPEHSIIKQAYQCRERQEGTHLPNALNADGFGIGWYTPKIDWTPCVFTSTLPAWNNRNLNRLCAKISSSLIFAHVRAAGQGSPITETNCHPFVAGRYMFMHNGHIAEFSKLKRKLVASLGDKAFQIIEGTTDSEHCFAVFLDELSRCTNVCGKVCDDFSSSQPVLPQHLLDAMKNTIRRLRELRIECGINEHSHLNFAVTDGECVAISRVIDDDSKTKKAASMYFSSGTTFKCNSTGGFTMAQRDRREEVVIVASERLTSVAEDWMEVPQNSIMIITSKLNILTVSVDSGSNLPADNE</sequence>
<reference evidence="3" key="1">
    <citation type="submission" date="2015-04" db="EMBL/GenBank/DDBJ databases">
        <title>The genome sequence of the plant pathogenic Rhizarian Plasmodiophora brassicae reveals insights in its biotrophic life cycle and the origin of chitin synthesis.</title>
        <authorList>
            <person name="Schwelm A."/>
            <person name="Fogelqvist J."/>
            <person name="Knaust A."/>
            <person name="Julke S."/>
            <person name="Lilja T."/>
            <person name="Dhandapani V."/>
            <person name="Bonilla-Rosso G."/>
            <person name="Karlsson M."/>
            <person name="Shevchenko A."/>
            <person name="Choi S.R."/>
            <person name="Kim H.G."/>
            <person name="Park J.Y."/>
            <person name="Lim Y.P."/>
            <person name="Ludwig-Muller J."/>
            <person name="Dixelius C."/>
        </authorList>
    </citation>
    <scope>NUCLEOTIDE SEQUENCE</scope>
    <source>
        <tissue evidence="3">Potato root galls</tissue>
    </source>
</reference>
<dbReference type="EMBL" id="HACM01009170">
    <property type="protein sequence ID" value="CRZ09612.1"/>
    <property type="molecule type" value="Transcribed_RNA"/>
</dbReference>
<dbReference type="AlphaFoldDB" id="A0A0H5R783"/>
<proteinExistence type="predicted"/>
<dbReference type="GO" id="GO:0061672">
    <property type="term" value="C:glutathione hydrolase complex"/>
    <property type="evidence" value="ECO:0007669"/>
    <property type="project" value="TreeGrafter"/>
</dbReference>
<feature type="domain" description="Glutamine amidotransferase type-2" evidence="2">
    <location>
        <begin position="2"/>
        <end position="320"/>
    </location>
</feature>
<dbReference type="GO" id="GO:0008242">
    <property type="term" value="F:omega peptidase activity"/>
    <property type="evidence" value="ECO:0007669"/>
    <property type="project" value="TreeGrafter"/>
</dbReference>
<dbReference type="PROSITE" id="PS51278">
    <property type="entry name" value="GATASE_TYPE_2"/>
    <property type="match status" value="1"/>
</dbReference>
<accession>A0A0H5R783</accession>
<dbReference type="Gene3D" id="3.60.20.10">
    <property type="entry name" value="Glutamine Phosphoribosylpyrophosphate, subunit 1, domain 1"/>
    <property type="match status" value="1"/>
</dbReference>
<dbReference type="CDD" id="cd01908">
    <property type="entry name" value="YafJ"/>
    <property type="match status" value="1"/>
</dbReference>
<organism evidence="3">
    <name type="scientific">Spongospora subterranea</name>
    <dbReference type="NCBI Taxonomy" id="70186"/>
    <lineage>
        <taxon>Eukaryota</taxon>
        <taxon>Sar</taxon>
        <taxon>Rhizaria</taxon>
        <taxon>Endomyxa</taxon>
        <taxon>Phytomyxea</taxon>
        <taxon>Plasmodiophorida</taxon>
        <taxon>Plasmodiophoridae</taxon>
        <taxon>Spongospora</taxon>
    </lineage>
</organism>
<dbReference type="InterPro" id="IPR052373">
    <property type="entry name" value="Gamma-glu_amide_hydrolase"/>
</dbReference>
<dbReference type="PANTHER" id="PTHR43187">
    <property type="entry name" value="GLUTAMINE AMIDOTRANSFERASE DUG3-RELATED"/>
    <property type="match status" value="1"/>
</dbReference>
<keyword evidence="1" id="KW-0315">Glutamine amidotransferase</keyword>
<dbReference type="GO" id="GO:0005737">
    <property type="term" value="C:cytoplasm"/>
    <property type="evidence" value="ECO:0007669"/>
    <property type="project" value="TreeGrafter"/>
</dbReference>
<evidence type="ECO:0000313" key="3">
    <source>
        <dbReference type="EMBL" id="CRZ09612.1"/>
    </source>
</evidence>
<dbReference type="InterPro" id="IPR017932">
    <property type="entry name" value="GATase_2_dom"/>
</dbReference>
<dbReference type="InterPro" id="IPR026869">
    <property type="entry name" value="EgtC-like"/>
</dbReference>
<dbReference type="GO" id="GO:0006751">
    <property type="term" value="P:glutathione catabolic process"/>
    <property type="evidence" value="ECO:0007669"/>
    <property type="project" value="TreeGrafter"/>
</dbReference>
<evidence type="ECO:0000256" key="1">
    <source>
        <dbReference type="ARBA" id="ARBA00022962"/>
    </source>
</evidence>
<dbReference type="PANTHER" id="PTHR43187:SF1">
    <property type="entry name" value="GLUTAMINE AMIDOTRANSFERASE DUG3-RELATED"/>
    <property type="match status" value="1"/>
</dbReference>
<name>A0A0H5R783_9EUKA</name>
<dbReference type="SUPFAM" id="SSF56235">
    <property type="entry name" value="N-terminal nucleophile aminohydrolases (Ntn hydrolases)"/>
    <property type="match status" value="1"/>
</dbReference>
<evidence type="ECO:0000259" key="2">
    <source>
        <dbReference type="PROSITE" id="PS51278"/>
    </source>
</evidence>